<dbReference type="InterPro" id="IPR002028">
    <property type="entry name" value="Trp_synthase_suA"/>
</dbReference>
<sequence>MSERSRIGVVFDKARADGRALLVGCMPAGFPTVEGSIAAMKTMIAAGVDVIELEIPYSDPVMDGPVIQRASGIALAGGVRTRDALRIVEEVAATGAPVAAMTYWNPIEQYGVDAFARDLAAAGGTGMVTPDLIPDEADEWLAASDAYGLDRTFLVAPSSTDERLAMTVAHCRGFVYATALMGVTGARAQISQAAPVLVSRVRAVTDLPVGVGLGVGTGAQAAAVAGYADAVIVGSALIRCLLDAPDQESGLSALRAVSAELAEGVRNPTP</sequence>
<comment type="similarity">
    <text evidence="9 10">Belongs to the TrpA family.</text>
</comment>
<dbReference type="EC" id="4.2.1.20" evidence="9"/>
<comment type="pathway">
    <text evidence="2 9">Amino-acid biosynthesis; L-tryptophan biosynthesis; L-tryptophan from chorismate: step 5/5.</text>
</comment>
<dbReference type="PANTHER" id="PTHR43406:SF1">
    <property type="entry name" value="TRYPTOPHAN SYNTHASE ALPHA CHAIN, CHLOROPLASTIC"/>
    <property type="match status" value="1"/>
</dbReference>
<proteinExistence type="inferred from homology"/>
<keyword evidence="4 9" id="KW-0028">Amino-acid biosynthesis</keyword>
<evidence type="ECO:0000256" key="9">
    <source>
        <dbReference type="HAMAP-Rule" id="MF_00131"/>
    </source>
</evidence>
<evidence type="ECO:0000256" key="4">
    <source>
        <dbReference type="ARBA" id="ARBA00022605"/>
    </source>
</evidence>
<evidence type="ECO:0000313" key="11">
    <source>
        <dbReference type="EMBL" id="GGM38609.1"/>
    </source>
</evidence>
<keyword evidence="5 9" id="KW-0822">Tryptophan biosynthesis</keyword>
<reference evidence="11" key="1">
    <citation type="journal article" date="2014" name="Int. J. Syst. Evol. Microbiol.">
        <title>Complete genome sequence of Corynebacterium casei LMG S-19264T (=DSM 44701T), isolated from a smear-ripened cheese.</title>
        <authorList>
            <consortium name="US DOE Joint Genome Institute (JGI-PGF)"/>
            <person name="Walter F."/>
            <person name="Albersmeier A."/>
            <person name="Kalinowski J."/>
            <person name="Ruckert C."/>
        </authorList>
    </citation>
    <scope>NUCLEOTIDE SEQUENCE</scope>
    <source>
        <strain evidence="11">CGMCC 4.7312</strain>
    </source>
</reference>
<comment type="caution">
    <text evidence="11">The sequence shown here is derived from an EMBL/GenBank/DDBJ whole genome shotgun (WGS) entry which is preliminary data.</text>
</comment>
<evidence type="ECO:0000256" key="10">
    <source>
        <dbReference type="RuleBase" id="RU003662"/>
    </source>
</evidence>
<accession>A0A917TUH8</accession>
<evidence type="ECO:0000256" key="6">
    <source>
        <dbReference type="ARBA" id="ARBA00023141"/>
    </source>
</evidence>
<feature type="active site" description="Proton acceptor" evidence="9">
    <location>
        <position position="63"/>
    </location>
</feature>
<dbReference type="NCBIfam" id="TIGR00262">
    <property type="entry name" value="trpA"/>
    <property type="match status" value="1"/>
</dbReference>
<protein>
    <recommendedName>
        <fullName evidence="9">Tryptophan synthase alpha chain</fullName>
        <ecNumber evidence="9">4.2.1.20</ecNumber>
    </recommendedName>
</protein>
<dbReference type="Pfam" id="PF00290">
    <property type="entry name" value="Trp_syntA"/>
    <property type="match status" value="1"/>
</dbReference>
<evidence type="ECO:0000313" key="12">
    <source>
        <dbReference type="Proteomes" id="UP000608890"/>
    </source>
</evidence>
<dbReference type="EMBL" id="BMNB01000009">
    <property type="protein sequence ID" value="GGM38609.1"/>
    <property type="molecule type" value="Genomic_DNA"/>
</dbReference>
<dbReference type="AlphaFoldDB" id="A0A917TUH8"/>
<evidence type="ECO:0000256" key="3">
    <source>
        <dbReference type="ARBA" id="ARBA00011270"/>
    </source>
</evidence>
<dbReference type="RefSeq" id="WP_189043571.1">
    <property type="nucleotide sequence ID" value="NZ_BMNB01000009.1"/>
</dbReference>
<dbReference type="Gene3D" id="3.20.20.70">
    <property type="entry name" value="Aldolase class I"/>
    <property type="match status" value="1"/>
</dbReference>
<evidence type="ECO:0000256" key="2">
    <source>
        <dbReference type="ARBA" id="ARBA00004733"/>
    </source>
</evidence>
<organism evidence="11 12">
    <name type="scientific">Micromonospora sonchi</name>
    <dbReference type="NCBI Taxonomy" id="1763543"/>
    <lineage>
        <taxon>Bacteria</taxon>
        <taxon>Bacillati</taxon>
        <taxon>Actinomycetota</taxon>
        <taxon>Actinomycetes</taxon>
        <taxon>Micromonosporales</taxon>
        <taxon>Micromonosporaceae</taxon>
        <taxon>Micromonospora</taxon>
    </lineage>
</organism>
<evidence type="ECO:0000256" key="7">
    <source>
        <dbReference type="ARBA" id="ARBA00023239"/>
    </source>
</evidence>
<comment type="subunit">
    <text evidence="3 9">Tetramer of two alpha and two beta chains.</text>
</comment>
<comment type="catalytic activity">
    <reaction evidence="8 9">
        <text>(1S,2R)-1-C-(indol-3-yl)glycerol 3-phosphate + L-serine = D-glyceraldehyde 3-phosphate + L-tryptophan + H2O</text>
        <dbReference type="Rhea" id="RHEA:10532"/>
        <dbReference type="ChEBI" id="CHEBI:15377"/>
        <dbReference type="ChEBI" id="CHEBI:33384"/>
        <dbReference type="ChEBI" id="CHEBI:57912"/>
        <dbReference type="ChEBI" id="CHEBI:58866"/>
        <dbReference type="ChEBI" id="CHEBI:59776"/>
        <dbReference type="EC" id="4.2.1.20"/>
    </reaction>
</comment>
<dbReference type="InterPro" id="IPR011060">
    <property type="entry name" value="RibuloseP-bd_barrel"/>
</dbReference>
<keyword evidence="6 9" id="KW-0057">Aromatic amino acid biosynthesis</keyword>
<name>A0A917TUH8_9ACTN</name>
<dbReference type="Proteomes" id="UP000608890">
    <property type="component" value="Unassembled WGS sequence"/>
</dbReference>
<evidence type="ECO:0000256" key="5">
    <source>
        <dbReference type="ARBA" id="ARBA00022822"/>
    </source>
</evidence>
<reference evidence="11" key="2">
    <citation type="submission" date="2020-09" db="EMBL/GenBank/DDBJ databases">
        <authorList>
            <person name="Sun Q."/>
            <person name="Zhou Y."/>
        </authorList>
    </citation>
    <scope>NUCLEOTIDE SEQUENCE</scope>
    <source>
        <strain evidence="11">CGMCC 4.7312</strain>
    </source>
</reference>
<dbReference type="HAMAP" id="MF_00131">
    <property type="entry name" value="Trp_synth_alpha"/>
    <property type="match status" value="1"/>
</dbReference>
<evidence type="ECO:0000256" key="1">
    <source>
        <dbReference type="ARBA" id="ARBA00003365"/>
    </source>
</evidence>
<dbReference type="FunFam" id="3.20.20.70:FF:000037">
    <property type="entry name" value="Tryptophan synthase alpha chain"/>
    <property type="match status" value="1"/>
</dbReference>
<gene>
    <name evidence="9 11" type="primary">trpA</name>
    <name evidence="11" type="ORF">GCM10011608_24160</name>
</gene>
<feature type="active site" description="Proton acceptor" evidence="9">
    <location>
        <position position="52"/>
    </location>
</feature>
<comment type="function">
    <text evidence="1 9">The alpha subunit is responsible for the aldol cleavage of indoleglycerol phosphate to indole and glyceraldehyde 3-phosphate.</text>
</comment>
<dbReference type="GO" id="GO:0004834">
    <property type="term" value="F:tryptophan synthase activity"/>
    <property type="evidence" value="ECO:0007669"/>
    <property type="project" value="UniProtKB-UniRule"/>
</dbReference>
<dbReference type="SUPFAM" id="SSF51366">
    <property type="entry name" value="Ribulose-phoshate binding barrel"/>
    <property type="match status" value="1"/>
</dbReference>
<dbReference type="InterPro" id="IPR013785">
    <property type="entry name" value="Aldolase_TIM"/>
</dbReference>
<evidence type="ECO:0000256" key="8">
    <source>
        <dbReference type="ARBA" id="ARBA00049047"/>
    </source>
</evidence>
<keyword evidence="12" id="KW-1185">Reference proteome</keyword>
<keyword evidence="7 9" id="KW-0456">Lyase</keyword>
<dbReference type="PANTHER" id="PTHR43406">
    <property type="entry name" value="TRYPTOPHAN SYNTHASE, ALPHA CHAIN"/>
    <property type="match status" value="1"/>
</dbReference>
<dbReference type="CDD" id="cd04724">
    <property type="entry name" value="Tryptophan_synthase_alpha"/>
    <property type="match status" value="1"/>
</dbReference>
<dbReference type="GO" id="GO:0005829">
    <property type="term" value="C:cytosol"/>
    <property type="evidence" value="ECO:0007669"/>
    <property type="project" value="TreeGrafter"/>
</dbReference>